<sequence length="206" mass="24169">RCVRLDLAEQRCDSIYRRGDVVRGKVFETLVDVLLNNPSPRIRQAFDVLMRHSDRVDPQIMADARSQKIIRRALSQDPEVLSRFRSWMRLVFRGKERELRQLHMKRLATDGLRECVRDRIRTCYKVHTVIRPETLDRNVTGPSVCSVCCKRVCDPSEPLQIFPNGHCVHTHCLQDPRVEQVRMFPPLAGYLSLWENDIEKGIRHQK</sequence>
<dbReference type="OrthoDB" id="5325112at2759"/>
<comment type="caution">
    <text evidence="1">The sequence shown here is derived from an EMBL/GenBank/DDBJ whole genome shotgun (WGS) entry which is preliminary data.</text>
</comment>
<feature type="non-terminal residue" evidence="1">
    <location>
        <position position="1"/>
    </location>
</feature>
<proteinExistence type="predicted"/>
<dbReference type="Proteomes" id="UP000265618">
    <property type="component" value="Unassembled WGS sequence"/>
</dbReference>
<reference evidence="1 2" key="1">
    <citation type="journal article" date="2018" name="PLoS ONE">
        <title>The draft genome of Kipferlia bialata reveals reductive genome evolution in fornicate parasites.</title>
        <authorList>
            <person name="Tanifuji G."/>
            <person name="Takabayashi S."/>
            <person name="Kume K."/>
            <person name="Takagi M."/>
            <person name="Nakayama T."/>
            <person name="Kamikawa R."/>
            <person name="Inagaki Y."/>
            <person name="Hashimoto T."/>
        </authorList>
    </citation>
    <scope>NUCLEOTIDE SEQUENCE [LARGE SCALE GENOMIC DNA]</scope>
    <source>
        <strain evidence="1">NY0173</strain>
    </source>
</reference>
<name>A0A9K3D1G7_9EUKA</name>
<gene>
    <name evidence="1" type="ORF">KIPB_008973</name>
</gene>
<evidence type="ECO:0000313" key="1">
    <source>
        <dbReference type="EMBL" id="GIQ87016.1"/>
    </source>
</evidence>
<dbReference type="AlphaFoldDB" id="A0A9K3D1G7"/>
<organism evidence="1 2">
    <name type="scientific">Kipferlia bialata</name>
    <dbReference type="NCBI Taxonomy" id="797122"/>
    <lineage>
        <taxon>Eukaryota</taxon>
        <taxon>Metamonada</taxon>
        <taxon>Carpediemonas-like organisms</taxon>
        <taxon>Kipferlia</taxon>
    </lineage>
</organism>
<keyword evidence="2" id="KW-1185">Reference proteome</keyword>
<evidence type="ECO:0000313" key="2">
    <source>
        <dbReference type="Proteomes" id="UP000265618"/>
    </source>
</evidence>
<accession>A0A9K3D1G7</accession>
<protein>
    <submittedName>
        <fullName evidence="1">Uncharacterized protein</fullName>
    </submittedName>
</protein>
<dbReference type="EMBL" id="BDIP01002918">
    <property type="protein sequence ID" value="GIQ87016.1"/>
    <property type="molecule type" value="Genomic_DNA"/>
</dbReference>